<comment type="similarity">
    <text evidence="3">Belongs to the peptidase M1 family.</text>
</comment>
<feature type="domain" description="Aminopeptidase N-like N-terminal" evidence="16">
    <location>
        <begin position="12"/>
        <end position="188"/>
    </location>
</feature>
<accession>E1ZVJ4</accession>
<sequence>MLWPDDQPEITNFLGECRVYIKINHPIRRISLHAQKPQINITSAFLKKNANMIEKEIQYIPQNETKYNDKSHILNFYFAEEIPNGDYTFVMMFISFLNNDNESIFKLSSLNSTGSDIWLYATHFQTIGARQIFPCWDEPELKATFNISIRYRKEYIILWNMNYETETDFNNITMQWMHINIPFKISTYHVAFCLLKDKWFTFTISLQYNLDGASINSSKRIVWSRDSSQISFAQNVIGQISRSFKNDFENWEKISITQHVFMPGLRHNAIEKLGLVLYRETDVIYDEELDSLAHKIEVACLIARQVAYQWFGITVSPSWWSYHWLNQGIATLLGINALQKNFAEFRTSDLFVVQTQQESLRVDRFSTIITPLTAKNNKKPFEINSLFSFSYYTKAPSILRMLRYVLTDKIFKEGIEKFYKEHMFRSATFDDFCNDMQIVYEERKQSHMESFIIKDMMTAWISYIHYPSLNVETDKDCKTDKNTPPFLKIQLENHYIQLSHEWWIPITITKQTELNFTISANQHNIEWMKVSFSNYKPYFLNFSVKENEWYIINIQQMGYYRVNYKPKNWKNIARYLNSIEYTNIHVLNRAQIIDDAYHFAMVDELNFSIFLELTEYLSRETDYVAWYPMFKILEDISRIFPFPDKIFIFKNKILNSLNRLLQNIDYDKKPNEKFDDLSDCLRQEASKWACILGAPNCMKTAETKLHQHLINPEINKWLYAAQAIGARQIFPCWDEPEFKATFNLSIKHHKQYITLSNIDWNVNETNTDFMNTKMHINITSEMSTYQIAFCLLSDEWFKIILSFYLNSAINFPMIIVWKRNSDLQISFAEEIIVKTIKSFKNDWKNLNEISIIQFVLMPGFQHNAIEKRGLIFERETAIMYDKSLDKKYNWWIPITITKQTKFNFKISTIWYPDEIPWFKDTPSEINPHTPYFYRHISIQQDKWYIINLQQIGYYRVNYNLKNWQNIAKYLNSAEYTNIHVLNRAQIIDDAYHFAMVDELNFSIFLELTEYLSRETDYVAWYPMFKILEDISRIFPFPDKIFNIFKTKILNSLNGLLQNIDYDKKPNEKSDDLIDCLRQEASKWACILGEPNCVKAAETKLHQHLINPKTNKCLVLPNTMFKLESYITPVILSYVEKYVKNFKPEQSQVSLWGGDASFQNLDLRLEVLEEQLNLPFVFVSGHIHELLIHVPWVKITSEPIVVTINTIDVNTQEVMLRKIITIQDLTLCLDKMDASGKIEIYQRASITRLDLHCEKMEFSMTEQQVPMLLRLAALIMALQTKQFPLSKEKSSVAVDEREDVIQGSRLHLYFIVIV</sequence>
<evidence type="ECO:0000256" key="9">
    <source>
        <dbReference type="ARBA" id="ARBA00022833"/>
    </source>
</evidence>
<keyword evidence="17" id="KW-0031">Aminopeptidase</keyword>
<evidence type="ECO:0000259" key="16">
    <source>
        <dbReference type="Pfam" id="PF17900"/>
    </source>
</evidence>
<dbReference type="GO" id="GO:0008270">
    <property type="term" value="F:zinc ion binding"/>
    <property type="evidence" value="ECO:0007669"/>
    <property type="project" value="InterPro"/>
</dbReference>
<dbReference type="InterPro" id="IPR026854">
    <property type="entry name" value="VPS13_N"/>
</dbReference>
<comment type="subcellular location">
    <subcellularLocation>
        <location evidence="2">Cell membrane</location>
        <topology evidence="2">Lipid-anchor</topology>
        <topology evidence="2">GPI-anchor</topology>
    </subcellularLocation>
</comment>
<evidence type="ECO:0000256" key="3">
    <source>
        <dbReference type="ARBA" id="ARBA00010136"/>
    </source>
</evidence>
<keyword evidence="5" id="KW-0472">Membrane</keyword>
<dbReference type="PRINTS" id="PR00756">
    <property type="entry name" value="ALADIPTASE"/>
</dbReference>
<evidence type="ECO:0000256" key="8">
    <source>
        <dbReference type="ARBA" id="ARBA00022801"/>
    </source>
</evidence>
<feature type="domain" description="Chorein N-terminal" evidence="15">
    <location>
        <begin position="1122"/>
        <end position="1207"/>
    </location>
</feature>
<comment type="cofactor">
    <cofactor evidence="1">
        <name>Zn(2+)</name>
        <dbReference type="ChEBI" id="CHEBI:29105"/>
    </cofactor>
</comment>
<dbReference type="Gene3D" id="2.60.40.1730">
    <property type="entry name" value="tricorn interacting facor f3 domain"/>
    <property type="match status" value="1"/>
</dbReference>
<dbReference type="GO" id="GO:0006508">
    <property type="term" value="P:proteolysis"/>
    <property type="evidence" value="ECO:0007669"/>
    <property type="project" value="UniProtKB-KW"/>
</dbReference>
<keyword evidence="5" id="KW-0336">GPI-anchor</keyword>
<dbReference type="Proteomes" id="UP000000311">
    <property type="component" value="Unassembled WGS sequence"/>
</dbReference>
<dbReference type="SUPFAM" id="SSF55486">
    <property type="entry name" value="Metalloproteases ('zincins'), catalytic domain"/>
    <property type="match status" value="1"/>
</dbReference>
<proteinExistence type="inferred from homology"/>
<dbReference type="InterPro" id="IPR050344">
    <property type="entry name" value="Peptidase_M1_aminopeptidases"/>
</dbReference>
<dbReference type="GO" id="GO:0005615">
    <property type="term" value="C:extracellular space"/>
    <property type="evidence" value="ECO:0007669"/>
    <property type="project" value="TreeGrafter"/>
</dbReference>
<dbReference type="InParanoid" id="E1ZVJ4"/>
<keyword evidence="6" id="KW-0645">Protease</keyword>
<evidence type="ECO:0000256" key="5">
    <source>
        <dbReference type="ARBA" id="ARBA00022622"/>
    </source>
</evidence>
<keyword evidence="8" id="KW-0378">Hydrolase</keyword>
<dbReference type="Gene3D" id="1.25.50.20">
    <property type="match status" value="2"/>
</dbReference>
<evidence type="ECO:0000259" key="15">
    <source>
        <dbReference type="Pfam" id="PF12624"/>
    </source>
</evidence>
<dbReference type="GO" id="GO:0004230">
    <property type="term" value="F:glutamyl aminopeptidase activity"/>
    <property type="evidence" value="ECO:0007669"/>
    <property type="project" value="UniProtKB-EC"/>
</dbReference>
<gene>
    <name evidence="17" type="ORF">EAG_05112</name>
</gene>
<keyword evidence="10" id="KW-0482">Metalloprotease</keyword>
<evidence type="ECO:0000256" key="2">
    <source>
        <dbReference type="ARBA" id="ARBA00004609"/>
    </source>
</evidence>
<name>E1ZVJ4_CAMFO</name>
<keyword evidence="7" id="KW-0479">Metal-binding</keyword>
<evidence type="ECO:0000259" key="13">
    <source>
        <dbReference type="Pfam" id="PF01433"/>
    </source>
</evidence>
<dbReference type="Pfam" id="PF11838">
    <property type="entry name" value="ERAP1_C"/>
    <property type="match status" value="2"/>
</dbReference>
<dbReference type="GO" id="GO:0098552">
    <property type="term" value="C:side of membrane"/>
    <property type="evidence" value="ECO:0007669"/>
    <property type="project" value="UniProtKB-KW"/>
</dbReference>
<dbReference type="InterPro" id="IPR014782">
    <property type="entry name" value="Peptidase_M1_dom"/>
</dbReference>
<dbReference type="Pfam" id="PF01433">
    <property type="entry name" value="Peptidase_M1"/>
    <property type="match status" value="1"/>
</dbReference>
<dbReference type="PANTHER" id="PTHR11533">
    <property type="entry name" value="PROTEASE M1 ZINC METALLOPROTEASE"/>
    <property type="match status" value="1"/>
</dbReference>
<dbReference type="GO" id="GO:0005886">
    <property type="term" value="C:plasma membrane"/>
    <property type="evidence" value="ECO:0007669"/>
    <property type="project" value="UniProtKB-SubCell"/>
</dbReference>
<organism evidence="18">
    <name type="scientific">Camponotus floridanus</name>
    <name type="common">Florida carpenter ant</name>
    <dbReference type="NCBI Taxonomy" id="104421"/>
    <lineage>
        <taxon>Eukaryota</taxon>
        <taxon>Metazoa</taxon>
        <taxon>Ecdysozoa</taxon>
        <taxon>Arthropoda</taxon>
        <taxon>Hexapoda</taxon>
        <taxon>Insecta</taxon>
        <taxon>Pterygota</taxon>
        <taxon>Neoptera</taxon>
        <taxon>Endopterygota</taxon>
        <taxon>Hymenoptera</taxon>
        <taxon>Apocrita</taxon>
        <taxon>Aculeata</taxon>
        <taxon>Formicoidea</taxon>
        <taxon>Formicidae</taxon>
        <taxon>Formicinae</taxon>
        <taxon>Camponotus</taxon>
    </lineage>
</organism>
<keyword evidence="18" id="KW-1185">Reference proteome</keyword>
<dbReference type="CDD" id="cd09601">
    <property type="entry name" value="M1_APN-Q_like"/>
    <property type="match status" value="1"/>
</dbReference>
<dbReference type="InterPro" id="IPR027268">
    <property type="entry name" value="Peptidase_M4/M1_CTD_sf"/>
</dbReference>
<dbReference type="GO" id="GO:0042277">
    <property type="term" value="F:peptide binding"/>
    <property type="evidence" value="ECO:0007669"/>
    <property type="project" value="TreeGrafter"/>
</dbReference>
<feature type="domain" description="Aminopeptidase N-like N-terminal" evidence="16">
    <location>
        <begin position="722"/>
        <end position="785"/>
    </location>
</feature>
<evidence type="ECO:0000256" key="1">
    <source>
        <dbReference type="ARBA" id="ARBA00001947"/>
    </source>
</evidence>
<evidence type="ECO:0000256" key="4">
    <source>
        <dbReference type="ARBA" id="ARBA00022448"/>
    </source>
</evidence>
<evidence type="ECO:0000256" key="11">
    <source>
        <dbReference type="ARBA" id="ARBA00023288"/>
    </source>
</evidence>
<feature type="domain" description="ERAP1-like C-terminal" evidence="14">
    <location>
        <begin position="943"/>
        <end position="1108"/>
    </location>
</feature>
<keyword evidence="4" id="KW-0813">Transport</keyword>
<evidence type="ECO:0000256" key="12">
    <source>
        <dbReference type="PIRSR" id="PIRSR634016-4"/>
    </source>
</evidence>
<dbReference type="PANTHER" id="PTHR11533:SF299">
    <property type="entry name" value="AMINOPEPTIDASE"/>
    <property type="match status" value="1"/>
</dbReference>
<dbReference type="InterPro" id="IPR045357">
    <property type="entry name" value="Aminopeptidase_N-like_N"/>
</dbReference>
<dbReference type="GO" id="GO:0070006">
    <property type="term" value="F:metalloaminopeptidase activity"/>
    <property type="evidence" value="ECO:0007669"/>
    <property type="project" value="TreeGrafter"/>
</dbReference>
<dbReference type="Pfam" id="PF17900">
    <property type="entry name" value="Peptidase_M1_N"/>
    <property type="match status" value="2"/>
</dbReference>
<keyword evidence="5" id="KW-0325">Glycoprotein</keyword>
<dbReference type="GO" id="GO:0043171">
    <property type="term" value="P:peptide catabolic process"/>
    <property type="evidence" value="ECO:0007669"/>
    <property type="project" value="TreeGrafter"/>
</dbReference>
<dbReference type="STRING" id="104421.E1ZVJ4"/>
<dbReference type="Gene3D" id="2.60.40.1910">
    <property type="match status" value="2"/>
</dbReference>
<feature type="domain" description="ERAP1-like C-terminal" evidence="14">
    <location>
        <begin position="549"/>
        <end position="721"/>
    </location>
</feature>
<evidence type="ECO:0000313" key="17">
    <source>
        <dbReference type="EMBL" id="EFN74804.1"/>
    </source>
</evidence>
<evidence type="ECO:0000259" key="14">
    <source>
        <dbReference type="Pfam" id="PF11838"/>
    </source>
</evidence>
<dbReference type="InterPro" id="IPR024571">
    <property type="entry name" value="ERAP1-like_C_dom"/>
</dbReference>
<evidence type="ECO:0000256" key="6">
    <source>
        <dbReference type="ARBA" id="ARBA00022670"/>
    </source>
</evidence>
<dbReference type="EMBL" id="GL434547">
    <property type="protein sequence ID" value="EFN74804.1"/>
    <property type="molecule type" value="Genomic_DNA"/>
</dbReference>
<feature type="site" description="Transition state stabilizer" evidence="12">
    <location>
        <position position="392"/>
    </location>
</feature>
<keyword evidence="11" id="KW-0449">Lipoprotein</keyword>
<evidence type="ECO:0000256" key="10">
    <source>
        <dbReference type="ARBA" id="ARBA00023049"/>
    </source>
</evidence>
<dbReference type="SUPFAM" id="SSF63737">
    <property type="entry name" value="Leukotriene A4 hydrolase N-terminal domain"/>
    <property type="match status" value="2"/>
</dbReference>
<evidence type="ECO:0000313" key="18">
    <source>
        <dbReference type="Proteomes" id="UP000000311"/>
    </source>
</evidence>
<keyword evidence="9" id="KW-0862">Zinc</keyword>
<dbReference type="InterPro" id="IPR001930">
    <property type="entry name" value="Peptidase_M1"/>
</dbReference>
<dbReference type="Gene3D" id="1.10.390.10">
    <property type="entry name" value="Neutral Protease Domain 2"/>
    <property type="match status" value="1"/>
</dbReference>
<dbReference type="OrthoDB" id="7535542at2759"/>
<dbReference type="InterPro" id="IPR042097">
    <property type="entry name" value="Aminopeptidase_N-like_N_sf"/>
</dbReference>
<feature type="domain" description="Peptidase M1 membrane alanine aminopeptidase" evidence="13">
    <location>
        <begin position="246"/>
        <end position="451"/>
    </location>
</feature>
<dbReference type="Pfam" id="PF12624">
    <property type="entry name" value="VPS13_N"/>
    <property type="match status" value="1"/>
</dbReference>
<reference evidence="17 18" key="1">
    <citation type="journal article" date="2010" name="Science">
        <title>Genomic comparison of the ants Camponotus floridanus and Harpegnathos saltator.</title>
        <authorList>
            <person name="Bonasio R."/>
            <person name="Zhang G."/>
            <person name="Ye C."/>
            <person name="Mutti N.S."/>
            <person name="Fang X."/>
            <person name="Qin N."/>
            <person name="Donahue G."/>
            <person name="Yang P."/>
            <person name="Li Q."/>
            <person name="Li C."/>
            <person name="Zhang P."/>
            <person name="Huang Z."/>
            <person name="Berger S.L."/>
            <person name="Reinberg D."/>
            <person name="Wang J."/>
            <person name="Liebig J."/>
        </authorList>
    </citation>
    <scope>NUCLEOTIDE SEQUENCE [LARGE SCALE GENOMIC DNA]</scope>
    <source>
        <strain evidence="18">C129</strain>
    </source>
</reference>
<dbReference type="GO" id="GO:0005737">
    <property type="term" value="C:cytoplasm"/>
    <property type="evidence" value="ECO:0007669"/>
    <property type="project" value="TreeGrafter"/>
</dbReference>
<dbReference type="InterPro" id="IPR034016">
    <property type="entry name" value="M1_APN-typ"/>
</dbReference>
<protein>
    <submittedName>
        <fullName evidence="17">Aminopeptidase N</fullName>
    </submittedName>
</protein>
<evidence type="ECO:0000256" key="7">
    <source>
        <dbReference type="ARBA" id="ARBA00022723"/>
    </source>
</evidence>
<dbReference type="OMA" id="EASKWAC"/>